<keyword evidence="4 9" id="KW-0812">Transmembrane</keyword>
<evidence type="ECO:0000256" key="7">
    <source>
        <dbReference type="ARBA" id="ARBA00023170"/>
    </source>
</evidence>
<accession>A0A1P8SKB1</accession>
<dbReference type="InterPro" id="IPR001320">
    <property type="entry name" value="Iontro_rcpt_C"/>
</dbReference>
<evidence type="ECO:0000259" key="10">
    <source>
        <dbReference type="Pfam" id="PF00060"/>
    </source>
</evidence>
<evidence type="ECO:0000256" key="3">
    <source>
        <dbReference type="ARBA" id="ARBA00022475"/>
    </source>
</evidence>
<evidence type="ECO:0000256" key="8">
    <source>
        <dbReference type="ARBA" id="ARBA00023180"/>
    </source>
</evidence>
<dbReference type="EMBL" id="KX252770">
    <property type="protein sequence ID" value="APY22699.1"/>
    <property type="molecule type" value="mRNA"/>
</dbReference>
<dbReference type="Gene3D" id="3.40.190.10">
    <property type="entry name" value="Periplasmic binding protein-like II"/>
    <property type="match status" value="1"/>
</dbReference>
<keyword evidence="3" id="KW-1003">Cell membrane</keyword>
<dbReference type="GO" id="GO:0005886">
    <property type="term" value="C:plasma membrane"/>
    <property type="evidence" value="ECO:0007669"/>
    <property type="project" value="UniProtKB-SubCell"/>
</dbReference>
<comment type="subcellular location">
    <subcellularLocation>
        <location evidence="1">Cell membrane</location>
        <topology evidence="1">Multi-pass membrane protein</topology>
    </subcellularLocation>
</comment>
<protein>
    <submittedName>
        <fullName evidence="12">Ionotropic receptor IR64a</fullName>
    </submittedName>
</protein>
<evidence type="ECO:0000256" key="2">
    <source>
        <dbReference type="ARBA" id="ARBA00008685"/>
    </source>
</evidence>
<evidence type="ECO:0000313" key="12">
    <source>
        <dbReference type="EMBL" id="APY22699.1"/>
    </source>
</evidence>
<feature type="domain" description="Ionotropic glutamate receptor C-terminal" evidence="10">
    <location>
        <begin position="312"/>
        <end position="544"/>
    </location>
</feature>
<feature type="transmembrane region" description="Helical" evidence="9">
    <location>
        <begin position="311"/>
        <end position="332"/>
    </location>
</feature>
<evidence type="ECO:0000256" key="6">
    <source>
        <dbReference type="ARBA" id="ARBA00023136"/>
    </source>
</evidence>
<name>A0A1P8SKB1_CNAME</name>
<evidence type="ECO:0000256" key="5">
    <source>
        <dbReference type="ARBA" id="ARBA00022989"/>
    </source>
</evidence>
<dbReference type="SUPFAM" id="SSF53850">
    <property type="entry name" value="Periplasmic binding protein-like II"/>
    <property type="match status" value="1"/>
</dbReference>
<evidence type="ECO:0000256" key="1">
    <source>
        <dbReference type="ARBA" id="ARBA00004651"/>
    </source>
</evidence>
<keyword evidence="5 9" id="KW-1133">Transmembrane helix</keyword>
<dbReference type="InterPro" id="IPR057074">
    <property type="entry name" value="IR75A_N"/>
</dbReference>
<dbReference type="Gene3D" id="1.10.287.70">
    <property type="match status" value="1"/>
</dbReference>
<keyword evidence="6 9" id="KW-0472">Membrane</keyword>
<dbReference type="GO" id="GO:0050906">
    <property type="term" value="P:detection of stimulus involved in sensory perception"/>
    <property type="evidence" value="ECO:0007669"/>
    <property type="project" value="UniProtKB-ARBA"/>
</dbReference>
<evidence type="ECO:0000256" key="4">
    <source>
        <dbReference type="ARBA" id="ARBA00022692"/>
    </source>
</evidence>
<reference evidence="12" key="1">
    <citation type="submission" date="2016-05" db="EMBL/GenBank/DDBJ databases">
        <title>Identification of putative chemosensory genes from Cnaphalocrocis medinalis.</title>
        <authorList>
            <person name="Liu S."/>
        </authorList>
    </citation>
    <scope>NUCLEOTIDE SEQUENCE</scope>
    <source>
        <strain evidence="12">HF</strain>
    </source>
</reference>
<dbReference type="AlphaFoldDB" id="A0A1P8SKB1"/>
<feature type="domain" description="Ionotropic receptor 75a N-terminal" evidence="11">
    <location>
        <begin position="19"/>
        <end position="166"/>
    </location>
</feature>
<dbReference type="GO" id="GO:0015276">
    <property type="term" value="F:ligand-gated monoatomic ion channel activity"/>
    <property type="evidence" value="ECO:0007669"/>
    <property type="project" value="InterPro"/>
</dbReference>
<keyword evidence="7 12" id="KW-0675">Receptor</keyword>
<comment type="similarity">
    <text evidence="2">Belongs to the glutamate-gated ion channel (TC 1.A.10.1) family.</text>
</comment>
<dbReference type="InterPro" id="IPR052192">
    <property type="entry name" value="Insect_Ionotropic_Sensory_Rcpt"/>
</dbReference>
<dbReference type="PANTHER" id="PTHR42643:SF33">
    <property type="entry name" value="GLUTAMATE RECEPTOR 2-LIKE PROTEIN"/>
    <property type="match status" value="1"/>
</dbReference>
<proteinExistence type="evidence at transcript level"/>
<dbReference type="Pfam" id="PF24576">
    <property type="entry name" value="IR75A_N"/>
    <property type="match status" value="1"/>
</dbReference>
<feature type="transmembrane region" description="Helical" evidence="9">
    <location>
        <begin position="372"/>
        <end position="390"/>
    </location>
</feature>
<dbReference type="Pfam" id="PF00060">
    <property type="entry name" value="Lig_chan"/>
    <property type="match status" value="1"/>
</dbReference>
<evidence type="ECO:0000256" key="9">
    <source>
        <dbReference type="SAM" id="Phobius"/>
    </source>
</evidence>
<keyword evidence="8" id="KW-0325">Glycoprotein</keyword>
<sequence>MDLVNFLLNIISITEIVPIIDILQFKEVSNVYYLSCNHRERIVYQKIFNDNNIRAAALDVNFGASYKMVNSLNTVGIVLDTSCNAWTEVLNYFPCNIAFKNPFKWLIFTHDLLATANVISNYSIEIDSDVTIVIKNRDAYELYEVFHTDYSKGVFTIKNVGYWNSTLNMEVFPRRDLTGVVIRTPVVITEKVVQETFGEYLSKPKKNQVDSLHKLKFYALLNYIKDIYNFSYEFQRTNSWGYTRNGTFDGVVGSLQRQEADIGGSPLFFRADRATLIDYIAETWQSRQCFILRHPKYLGGFYTIYTRPLTGRVWCCILFTLTISAITLYLMLKAKTPKNHDRTDYSFSLALLFHWSAICQQGMSVKRNSTSVKIVIIVTFIYAVTLYQYYNAMVVSTLLQEPPKSIRSLEDLLKSNLRAGAENVLYTKDYFKRTTDPVALRMYYKKIVPDSQNNYFSPEHGMALVKQGGFAFHVDSVVAYRIMRRTFTEREICEAHEVLLYPPQKMGFVVRKSSPYKEHFTYGVRKLQESGVMRRLQTLWDEPKPPCVRTPDTSVFSVSIREFSTALIALVAGVGAALAILLVEILVHKFSEKRIAFRL</sequence>
<feature type="transmembrane region" description="Helical" evidence="9">
    <location>
        <begin position="566"/>
        <end position="587"/>
    </location>
</feature>
<organism evidence="12">
    <name type="scientific">Cnaphalocrocis medinalis</name>
    <name type="common">Rice leaffolder moth</name>
    <dbReference type="NCBI Taxonomy" id="437488"/>
    <lineage>
        <taxon>Eukaryota</taxon>
        <taxon>Metazoa</taxon>
        <taxon>Ecdysozoa</taxon>
        <taxon>Arthropoda</taxon>
        <taxon>Hexapoda</taxon>
        <taxon>Insecta</taxon>
        <taxon>Pterygota</taxon>
        <taxon>Neoptera</taxon>
        <taxon>Endopterygota</taxon>
        <taxon>Lepidoptera</taxon>
        <taxon>Glossata</taxon>
        <taxon>Ditrysia</taxon>
        <taxon>Pyraloidea</taxon>
        <taxon>Crambidae</taxon>
        <taxon>Pyraustinae</taxon>
        <taxon>Cnaphalocrocis</taxon>
    </lineage>
</organism>
<evidence type="ECO:0000259" key="11">
    <source>
        <dbReference type="Pfam" id="PF24576"/>
    </source>
</evidence>
<dbReference type="PANTHER" id="PTHR42643">
    <property type="entry name" value="IONOTROPIC RECEPTOR 20A-RELATED"/>
    <property type="match status" value="1"/>
</dbReference>